<dbReference type="AlphaFoldDB" id="A0A839AM46"/>
<dbReference type="RefSeq" id="WP_182123951.1">
    <property type="nucleotide sequence ID" value="NZ_JACGLS010000001.1"/>
</dbReference>
<proteinExistence type="predicted"/>
<evidence type="ECO:0000313" key="2">
    <source>
        <dbReference type="EMBL" id="MBA6155450.1"/>
    </source>
</evidence>
<protein>
    <submittedName>
        <fullName evidence="2">SRPBCC domain-containing protein</fullName>
    </submittedName>
</protein>
<dbReference type="Gene3D" id="3.30.530.20">
    <property type="match status" value="1"/>
</dbReference>
<comment type="caution">
    <text evidence="2">The sequence shown here is derived from an EMBL/GenBank/DDBJ whole genome shotgun (WGS) entry which is preliminary data.</text>
</comment>
<dbReference type="Proteomes" id="UP000563906">
    <property type="component" value="Unassembled WGS sequence"/>
</dbReference>
<reference evidence="2 3" key="1">
    <citation type="submission" date="2020-07" db="EMBL/GenBank/DDBJ databases">
        <title>Bacterium isolated from marine sediment.</title>
        <authorList>
            <person name="Shang D."/>
            <person name="Du Z.-J."/>
        </authorList>
    </citation>
    <scope>NUCLEOTIDE SEQUENCE [LARGE SCALE GENOMIC DNA]</scope>
    <source>
        <strain evidence="2 3">S7007</strain>
    </source>
</reference>
<name>A0A839AM46_9FLAO</name>
<dbReference type="InterPro" id="IPR045736">
    <property type="entry name" value="START_2"/>
</dbReference>
<dbReference type="EMBL" id="JACGLS010000001">
    <property type="protein sequence ID" value="MBA6155450.1"/>
    <property type="molecule type" value="Genomic_DNA"/>
</dbReference>
<sequence>MTKVKYELEFPVHASPNMLYQYLATPSGLQEWFADKVNSRGKVMTFTWDDSDEEAKIVAKKTNERIKFKWTESEGDESYFEFRIEVDSLTKDVSIMVTDFADDEDEVEEAKMLWENQIEQLKHNIGA</sequence>
<organism evidence="2 3">
    <name type="scientific">Tenacibaculum pelagium</name>
    <dbReference type="NCBI Taxonomy" id="2759527"/>
    <lineage>
        <taxon>Bacteria</taxon>
        <taxon>Pseudomonadati</taxon>
        <taxon>Bacteroidota</taxon>
        <taxon>Flavobacteriia</taxon>
        <taxon>Flavobacteriales</taxon>
        <taxon>Flavobacteriaceae</taxon>
        <taxon>Tenacibaculum</taxon>
    </lineage>
</organism>
<dbReference type="Pfam" id="PF19569">
    <property type="entry name" value="START_2"/>
    <property type="match status" value="1"/>
</dbReference>
<evidence type="ECO:0000259" key="1">
    <source>
        <dbReference type="Pfam" id="PF19569"/>
    </source>
</evidence>
<gene>
    <name evidence="2" type="ORF">H3Z83_02750</name>
</gene>
<dbReference type="SUPFAM" id="SSF55961">
    <property type="entry name" value="Bet v1-like"/>
    <property type="match status" value="1"/>
</dbReference>
<keyword evidence="3" id="KW-1185">Reference proteome</keyword>
<accession>A0A839AM46</accession>
<feature type="domain" description="START-like" evidence="1">
    <location>
        <begin position="2"/>
        <end position="127"/>
    </location>
</feature>
<evidence type="ECO:0000313" key="3">
    <source>
        <dbReference type="Proteomes" id="UP000563906"/>
    </source>
</evidence>
<dbReference type="InterPro" id="IPR023393">
    <property type="entry name" value="START-like_dom_sf"/>
</dbReference>